<evidence type="ECO:0000256" key="1">
    <source>
        <dbReference type="ARBA" id="ARBA00000085"/>
    </source>
</evidence>
<comment type="catalytic activity">
    <reaction evidence="1">
        <text>ATP + protein L-histidine = ADP + protein N-phospho-L-histidine.</text>
        <dbReference type="EC" id="2.7.13.3"/>
    </reaction>
</comment>
<dbReference type="EC" id="2.7.13.3" evidence="2"/>
<keyword evidence="3 4" id="KW-0597">Phosphoprotein</keyword>
<evidence type="ECO:0000313" key="10">
    <source>
        <dbReference type="Proteomes" id="UP001198602"/>
    </source>
</evidence>
<comment type="caution">
    <text evidence="9">The sequence shown here is derived from an EMBL/GenBank/DDBJ whole genome shotgun (WGS) entry which is preliminary data.</text>
</comment>
<evidence type="ECO:0000256" key="4">
    <source>
        <dbReference type="PROSITE-ProRule" id="PRU00169"/>
    </source>
</evidence>
<dbReference type="PROSITE" id="PS50113">
    <property type="entry name" value="PAC"/>
    <property type="match status" value="1"/>
</dbReference>
<dbReference type="SMART" id="SM00387">
    <property type="entry name" value="HATPase_c"/>
    <property type="match status" value="1"/>
</dbReference>
<dbReference type="SUPFAM" id="SSF55785">
    <property type="entry name" value="PYP-like sensor domain (PAS domain)"/>
    <property type="match status" value="2"/>
</dbReference>
<dbReference type="SUPFAM" id="SSF52172">
    <property type="entry name" value="CheY-like"/>
    <property type="match status" value="2"/>
</dbReference>
<organism evidence="9 10">
    <name type="scientific">Massilia hydrophila</name>
    <dbReference type="NCBI Taxonomy" id="3044279"/>
    <lineage>
        <taxon>Bacteria</taxon>
        <taxon>Pseudomonadati</taxon>
        <taxon>Pseudomonadota</taxon>
        <taxon>Betaproteobacteria</taxon>
        <taxon>Burkholderiales</taxon>
        <taxon>Oxalobacteraceae</taxon>
        <taxon>Telluria group</taxon>
        <taxon>Massilia</taxon>
    </lineage>
</organism>
<evidence type="ECO:0000256" key="5">
    <source>
        <dbReference type="SAM" id="MobiDB-lite"/>
    </source>
</evidence>
<dbReference type="CDD" id="cd17580">
    <property type="entry name" value="REC_2_DhkD-like"/>
    <property type="match status" value="1"/>
</dbReference>
<evidence type="ECO:0000313" key="9">
    <source>
        <dbReference type="EMBL" id="MCA1857614.1"/>
    </source>
</evidence>
<dbReference type="InterPro" id="IPR036097">
    <property type="entry name" value="HisK_dim/P_sf"/>
</dbReference>
<sequence>MTAPEQSSVLYVCAHPAPDPVLEQVAAEVGAALVHARSAAAALDQVRHRDFALVLVGYAGDAQALGATIRQLRATRRSIHTPVVALGVPAEPSFPSEPLYEAGAIAVLAEPLSPAILRAKLRFYLDAFQAAAEQRRAEAALIDARARLESVIAAAELAVWTWNVAADQVAGDARMGELFGIPEALRACAPADLYFGAIHPDDLPKVRLQLDSALAQGTPYDATFRVRRREGGWRWVIGRGNVVFSGEDGAPRMRGVIIDASRQFEAEQQLRLSEERYRTLFDSIDEGVCVIEMVYDHAGQPCDYRILEANPAFSKHTGLANPVGRTIRQLAPHLEAHWIELYGRVAATGTAVRQINEARSLGRWFDVYAARIGPPEQHRVAVVFNDITERRGGEQALRAMAADLEEANRIKTEFLATLAHELRNPLAPLRSGLQFIRRDGGDRAAIERIHDIMERQLGHLVHLVDDLLDVARITRGQVALKRERIDLATVLAAAVETSMPLLEGARHHLDLRLPQETLVLDADLTRLTQVVSNLLNNAARYTPRGGSIVLAAERDGQHAVIAVSDNGIGIAPERLEEVFTMFTQIGEGRRHAAGGLGIGLSLVRSLVELHGGSVAAASAGTNAGSVFTVRLPLAGAPEAGGDAGAGVSVDTGAGAGAGADAGATMQRPGIRVMVVDDNRDAAETLSALLAQLGHETLVANDGHQALRMMGGFRPELVFLDLGMPGMSGYEVAEAVRRAPQHAAVRLVALTGWGGEADRARSARAGFDAHLTKPASIAAIEAALETERMPDPDSDIDPDPDSHSH</sequence>
<dbReference type="InterPro" id="IPR036890">
    <property type="entry name" value="HATPase_C_sf"/>
</dbReference>
<dbReference type="PRINTS" id="PR00344">
    <property type="entry name" value="BCTRLSENSOR"/>
</dbReference>
<feature type="region of interest" description="Disordered" evidence="5">
    <location>
        <begin position="783"/>
        <end position="804"/>
    </location>
</feature>
<dbReference type="SMART" id="SM00388">
    <property type="entry name" value="HisKA"/>
    <property type="match status" value="1"/>
</dbReference>
<dbReference type="RefSeq" id="WP_225239817.1">
    <property type="nucleotide sequence ID" value="NZ_JAHYBX010000008.1"/>
</dbReference>
<dbReference type="Gene3D" id="3.40.50.2300">
    <property type="match status" value="2"/>
</dbReference>
<evidence type="ECO:0000256" key="3">
    <source>
        <dbReference type="ARBA" id="ARBA00022553"/>
    </source>
</evidence>
<dbReference type="SMART" id="SM00448">
    <property type="entry name" value="REC"/>
    <property type="match status" value="1"/>
</dbReference>
<feature type="domain" description="PAC" evidence="8">
    <location>
        <begin position="220"/>
        <end position="272"/>
    </location>
</feature>
<dbReference type="Pfam" id="PF08447">
    <property type="entry name" value="PAS_3"/>
    <property type="match status" value="1"/>
</dbReference>
<dbReference type="SUPFAM" id="SSF47384">
    <property type="entry name" value="Homodimeric domain of signal transducing histidine kinase"/>
    <property type="match status" value="1"/>
</dbReference>
<feature type="domain" description="Response regulatory" evidence="7">
    <location>
        <begin position="671"/>
        <end position="787"/>
    </location>
</feature>
<dbReference type="CDD" id="cd00082">
    <property type="entry name" value="HisKA"/>
    <property type="match status" value="1"/>
</dbReference>
<dbReference type="InterPro" id="IPR011006">
    <property type="entry name" value="CheY-like_superfamily"/>
</dbReference>
<dbReference type="InterPro" id="IPR004358">
    <property type="entry name" value="Sig_transdc_His_kin-like_C"/>
</dbReference>
<feature type="domain" description="Response regulatory" evidence="7">
    <location>
        <begin position="8"/>
        <end position="125"/>
    </location>
</feature>
<dbReference type="CDD" id="cd00075">
    <property type="entry name" value="HATPase"/>
    <property type="match status" value="1"/>
</dbReference>
<dbReference type="Pfam" id="PF13188">
    <property type="entry name" value="PAS_8"/>
    <property type="match status" value="1"/>
</dbReference>
<name>A0ABS7YGF4_9BURK</name>
<dbReference type="PROSITE" id="PS50109">
    <property type="entry name" value="HIS_KIN"/>
    <property type="match status" value="1"/>
</dbReference>
<comment type="caution">
    <text evidence="4">Lacks conserved residue(s) required for the propagation of feature annotation.</text>
</comment>
<dbReference type="Gene3D" id="1.10.287.130">
    <property type="match status" value="1"/>
</dbReference>
<dbReference type="Gene3D" id="3.30.565.10">
    <property type="entry name" value="Histidine kinase-like ATPase, C-terminal domain"/>
    <property type="match status" value="1"/>
</dbReference>
<dbReference type="EMBL" id="JAHYBX010000008">
    <property type="protein sequence ID" value="MCA1857614.1"/>
    <property type="molecule type" value="Genomic_DNA"/>
</dbReference>
<dbReference type="PROSITE" id="PS50110">
    <property type="entry name" value="RESPONSE_REGULATORY"/>
    <property type="match status" value="2"/>
</dbReference>
<dbReference type="InterPro" id="IPR003661">
    <property type="entry name" value="HisK_dim/P_dom"/>
</dbReference>
<gene>
    <name evidence="9" type="ORF">LE190_17000</name>
</gene>
<evidence type="ECO:0000259" key="8">
    <source>
        <dbReference type="PROSITE" id="PS50113"/>
    </source>
</evidence>
<accession>A0ABS7YGF4</accession>
<evidence type="ECO:0000259" key="7">
    <source>
        <dbReference type="PROSITE" id="PS50110"/>
    </source>
</evidence>
<protein>
    <recommendedName>
        <fullName evidence="2">histidine kinase</fullName>
        <ecNumber evidence="2">2.7.13.3</ecNumber>
    </recommendedName>
</protein>
<dbReference type="Pfam" id="PF02518">
    <property type="entry name" value="HATPase_c"/>
    <property type="match status" value="1"/>
</dbReference>
<dbReference type="Pfam" id="PF00512">
    <property type="entry name" value="HisKA"/>
    <property type="match status" value="1"/>
</dbReference>
<dbReference type="Proteomes" id="UP001198602">
    <property type="component" value="Unassembled WGS sequence"/>
</dbReference>
<dbReference type="InterPro" id="IPR035965">
    <property type="entry name" value="PAS-like_dom_sf"/>
</dbReference>
<dbReference type="Gene3D" id="3.30.450.20">
    <property type="entry name" value="PAS domain"/>
    <property type="match status" value="2"/>
</dbReference>
<reference evidence="9 10" key="1">
    <citation type="submission" date="2021-07" db="EMBL/GenBank/DDBJ databases">
        <title>Characterization of Violacein-producing bacteria and related species.</title>
        <authorList>
            <person name="Wilson H.S."/>
            <person name="De Leon M.E."/>
        </authorList>
    </citation>
    <scope>NUCLEOTIDE SEQUENCE [LARGE SCALE GENOMIC DNA]</scope>
    <source>
        <strain evidence="9 10">HSC-2F05</strain>
    </source>
</reference>
<keyword evidence="10" id="KW-1185">Reference proteome</keyword>
<evidence type="ECO:0000259" key="6">
    <source>
        <dbReference type="PROSITE" id="PS50109"/>
    </source>
</evidence>
<dbReference type="SUPFAM" id="SSF55874">
    <property type="entry name" value="ATPase domain of HSP90 chaperone/DNA topoisomerase II/histidine kinase"/>
    <property type="match status" value="1"/>
</dbReference>
<dbReference type="InterPro" id="IPR000014">
    <property type="entry name" value="PAS"/>
</dbReference>
<dbReference type="InterPro" id="IPR001789">
    <property type="entry name" value="Sig_transdc_resp-reg_receiver"/>
</dbReference>
<dbReference type="InterPro" id="IPR000700">
    <property type="entry name" value="PAS-assoc_C"/>
</dbReference>
<evidence type="ECO:0000256" key="2">
    <source>
        <dbReference type="ARBA" id="ARBA00012438"/>
    </source>
</evidence>
<feature type="modified residue" description="4-aspartylphosphate" evidence="4">
    <location>
        <position position="720"/>
    </location>
</feature>
<dbReference type="CDD" id="cd00130">
    <property type="entry name" value="PAS"/>
    <property type="match status" value="1"/>
</dbReference>
<dbReference type="InterPro" id="IPR005467">
    <property type="entry name" value="His_kinase_dom"/>
</dbReference>
<dbReference type="InterPro" id="IPR013655">
    <property type="entry name" value="PAS_fold_3"/>
</dbReference>
<dbReference type="PANTHER" id="PTHR43547:SF2">
    <property type="entry name" value="HYBRID SIGNAL TRANSDUCTION HISTIDINE KINASE C"/>
    <property type="match status" value="1"/>
</dbReference>
<proteinExistence type="predicted"/>
<dbReference type="Pfam" id="PF00072">
    <property type="entry name" value="Response_reg"/>
    <property type="match status" value="1"/>
</dbReference>
<feature type="domain" description="Histidine kinase" evidence="6">
    <location>
        <begin position="417"/>
        <end position="635"/>
    </location>
</feature>
<dbReference type="InterPro" id="IPR003594">
    <property type="entry name" value="HATPase_dom"/>
</dbReference>
<dbReference type="PANTHER" id="PTHR43547">
    <property type="entry name" value="TWO-COMPONENT HISTIDINE KINASE"/>
    <property type="match status" value="1"/>
</dbReference>